<comment type="subcellular location">
    <subcellularLocation>
        <location evidence="4">Cytoplasm</location>
    </subcellularLocation>
</comment>
<keyword evidence="4 5" id="KW-0670">Pyruvate</keyword>
<dbReference type="Proteomes" id="UP000031672">
    <property type="component" value="Unassembled WGS sequence"/>
</dbReference>
<dbReference type="OrthoDB" id="9789493at2"/>
<comment type="catalytic activity">
    <reaction evidence="4">
        <text>chorismate = 4-hydroxybenzoate + pyruvate</text>
        <dbReference type="Rhea" id="RHEA:16505"/>
        <dbReference type="ChEBI" id="CHEBI:15361"/>
        <dbReference type="ChEBI" id="CHEBI:17879"/>
        <dbReference type="ChEBI" id="CHEBI:29748"/>
        <dbReference type="EC" id="4.1.3.40"/>
    </reaction>
</comment>
<dbReference type="RefSeq" id="WP_040988992.1">
    <property type="nucleotide sequence ID" value="NZ_JBFRUC010000034.1"/>
</dbReference>
<evidence type="ECO:0000313" key="5">
    <source>
        <dbReference type="EMBL" id="KII80282.1"/>
    </source>
</evidence>
<evidence type="ECO:0000313" key="6">
    <source>
        <dbReference type="Proteomes" id="UP000031672"/>
    </source>
</evidence>
<dbReference type="AlphaFoldDB" id="A0A0C2P1D2"/>
<reference evidence="5 6" key="1">
    <citation type="submission" date="2014-11" db="EMBL/GenBank/DDBJ databases">
        <title>Draft Genome Sequence of Vibrio piscirenalis strains CECT 8603T and CECT 8604, two marine Gammaproteobacterium isolated from cultured gilthead sea bream (Sparus aurata).</title>
        <authorList>
            <person name="Arahal D.R."/>
            <person name="Rodrigo-Torres L."/>
            <person name="Lucena T."/>
            <person name="Pujalte M.J."/>
        </authorList>
    </citation>
    <scope>NUCLEOTIDE SEQUENCE [LARGE SCALE GENOMIC DNA]</scope>
    <source>
        <strain evidence="5 6">DCR 1-4-2</strain>
    </source>
</reference>
<dbReference type="Gene3D" id="3.40.1410.10">
    <property type="entry name" value="Chorismate lyase-like"/>
    <property type="match status" value="1"/>
</dbReference>
<feature type="binding site" evidence="4">
    <location>
        <position position="165"/>
    </location>
    <ligand>
        <name>substrate</name>
    </ligand>
</feature>
<dbReference type="GO" id="GO:0005829">
    <property type="term" value="C:cytosol"/>
    <property type="evidence" value="ECO:0007669"/>
    <property type="project" value="TreeGrafter"/>
</dbReference>
<accession>A0A0C2P2C9</accession>
<sequence length="179" mass="20346">MNQMIALYLSALRQVEWQQPETFHFPTQIARDWLLEQGSLSRLLETYCQQLNVDLFHNEVVLVDQLDDQEVALLAEEQCLLRKVVLNGDGAAWILGRTLIPQSSLSDQPHDLTRQGEVPLGITVFSSEAVRRDALQVGWAETPQGVLLARRSRLWMNHKPMLVAELFLPSAPVYTKESV</sequence>
<organism evidence="5 6">
    <name type="scientific">Vibrio renipiscarius</name>
    <dbReference type="NCBI Taxonomy" id="1461322"/>
    <lineage>
        <taxon>Bacteria</taxon>
        <taxon>Pseudomonadati</taxon>
        <taxon>Pseudomonadota</taxon>
        <taxon>Gammaproteobacteria</taxon>
        <taxon>Vibrionales</taxon>
        <taxon>Vibrionaceae</taxon>
        <taxon>Vibrio</taxon>
    </lineage>
</organism>
<dbReference type="HAMAP" id="MF_01632">
    <property type="entry name" value="UbiC"/>
    <property type="match status" value="1"/>
</dbReference>
<keyword evidence="3 4" id="KW-0456">Lyase</keyword>
<dbReference type="EC" id="4.1.3.40" evidence="4"/>
<feature type="binding site" evidence="4">
    <location>
        <position position="120"/>
    </location>
    <ligand>
        <name>substrate</name>
    </ligand>
</feature>
<evidence type="ECO:0000256" key="2">
    <source>
        <dbReference type="ARBA" id="ARBA00022688"/>
    </source>
</evidence>
<dbReference type="GO" id="GO:0042866">
    <property type="term" value="P:pyruvate biosynthetic process"/>
    <property type="evidence" value="ECO:0007669"/>
    <property type="project" value="UniProtKB-UniRule"/>
</dbReference>
<feature type="binding site" evidence="4">
    <location>
        <position position="82"/>
    </location>
    <ligand>
        <name>substrate</name>
    </ligand>
</feature>
<dbReference type="PANTHER" id="PTHR38683:SF1">
    <property type="entry name" value="CHORISMATE PYRUVATE-LYASE"/>
    <property type="match status" value="1"/>
</dbReference>
<dbReference type="GO" id="GO:0006744">
    <property type="term" value="P:ubiquinone biosynthetic process"/>
    <property type="evidence" value="ECO:0007669"/>
    <property type="project" value="UniProtKB-UniRule"/>
</dbReference>
<gene>
    <name evidence="4" type="primary">ubiC</name>
    <name evidence="5" type="ORF">OJ16_07355</name>
</gene>
<evidence type="ECO:0000256" key="4">
    <source>
        <dbReference type="HAMAP-Rule" id="MF_01632"/>
    </source>
</evidence>
<keyword evidence="1 4" id="KW-0963">Cytoplasm</keyword>
<keyword evidence="6" id="KW-1185">Reference proteome</keyword>
<dbReference type="InterPro" id="IPR007440">
    <property type="entry name" value="Chorismate--pyruvate_lyase"/>
</dbReference>
<dbReference type="STRING" id="1461322.OJ16_07355"/>
<dbReference type="Pfam" id="PF04345">
    <property type="entry name" value="Chor_lyase"/>
    <property type="match status" value="1"/>
</dbReference>
<accession>A0A0C2P1D2</accession>
<name>A0A0C2P1D2_9VIBR</name>
<evidence type="ECO:0000256" key="1">
    <source>
        <dbReference type="ARBA" id="ARBA00022490"/>
    </source>
</evidence>
<protein>
    <recommendedName>
        <fullName evidence="4">Probable chorismate pyruvate-lyase</fullName>
        <shortName evidence="4">CL</shortName>
        <shortName evidence="4">CPL</shortName>
        <ecNumber evidence="4">4.1.3.40</ecNumber>
    </recommendedName>
</protein>
<dbReference type="GO" id="GO:0008813">
    <property type="term" value="F:chorismate lyase activity"/>
    <property type="evidence" value="ECO:0007669"/>
    <property type="project" value="UniProtKB-UniRule"/>
</dbReference>
<comment type="caution">
    <text evidence="4">Lacks conserved residue(s) required for the propagation of feature annotation.</text>
</comment>
<dbReference type="EMBL" id="JTKH01000007">
    <property type="protein sequence ID" value="KII80282.1"/>
    <property type="molecule type" value="Genomic_DNA"/>
</dbReference>
<evidence type="ECO:0000256" key="3">
    <source>
        <dbReference type="ARBA" id="ARBA00023239"/>
    </source>
</evidence>
<comment type="pathway">
    <text evidence="4">Cofactor biosynthesis; ubiquinone biosynthesis.</text>
</comment>
<comment type="caution">
    <text evidence="5">The sequence shown here is derived from an EMBL/GenBank/DDBJ whole genome shotgun (WGS) entry which is preliminary data.</text>
</comment>
<dbReference type="SUPFAM" id="SSF64288">
    <property type="entry name" value="Chorismate lyase-like"/>
    <property type="match status" value="1"/>
</dbReference>
<proteinExistence type="inferred from homology"/>
<dbReference type="PANTHER" id="PTHR38683">
    <property type="entry name" value="CHORISMATE PYRUVATE-LYASE"/>
    <property type="match status" value="1"/>
</dbReference>
<dbReference type="UniPathway" id="UPA00232"/>
<keyword evidence="2 4" id="KW-0831">Ubiquinone biosynthesis</keyword>
<comment type="function">
    <text evidence="4">Removes the pyruvyl group from chorismate, with concomitant aromatization of the ring, to provide 4-hydroxybenzoate (4HB) for the ubiquinone pathway.</text>
</comment>
<dbReference type="InterPro" id="IPR028978">
    <property type="entry name" value="Chorismate_lyase_/UTRA_dom_sf"/>
</dbReference>
<comment type="similarity">
    <text evidence="4">Belongs to the UbiC family.</text>
</comment>